<reference evidence="12" key="2">
    <citation type="journal article" date="2023" name="IMA Fungus">
        <title>Comparative genomic study of the Penicillium genus elucidates a diverse pangenome and 15 lateral gene transfer events.</title>
        <authorList>
            <person name="Petersen C."/>
            <person name="Sorensen T."/>
            <person name="Nielsen M.R."/>
            <person name="Sondergaard T.E."/>
            <person name="Sorensen J.L."/>
            <person name="Fitzpatrick D.A."/>
            <person name="Frisvad J.C."/>
            <person name="Nielsen K.L."/>
        </authorList>
    </citation>
    <scope>NUCLEOTIDE SEQUENCE</scope>
    <source>
        <strain evidence="12">IBT 16849</strain>
    </source>
</reference>
<reference evidence="12" key="1">
    <citation type="submission" date="2022-11" db="EMBL/GenBank/DDBJ databases">
        <authorList>
            <person name="Petersen C."/>
        </authorList>
    </citation>
    <scope>NUCLEOTIDE SEQUENCE</scope>
    <source>
        <strain evidence="12">IBT 16849</strain>
    </source>
</reference>
<gene>
    <name evidence="12" type="ORF">N7472_005916</name>
</gene>
<dbReference type="InterPro" id="IPR008427">
    <property type="entry name" value="Extracellular_membr_CFEM_dom"/>
</dbReference>
<evidence type="ECO:0000256" key="6">
    <source>
        <dbReference type="ARBA" id="ARBA00022729"/>
    </source>
</evidence>
<comment type="caution">
    <text evidence="9">Lacks conserved residue(s) required for the propagation of feature annotation.</text>
</comment>
<dbReference type="PROSITE" id="PS52012">
    <property type="entry name" value="CFEM"/>
    <property type="match status" value="1"/>
</dbReference>
<evidence type="ECO:0000256" key="9">
    <source>
        <dbReference type="PROSITE-ProRule" id="PRU01356"/>
    </source>
</evidence>
<keyword evidence="6 10" id="KW-0732">Signal</keyword>
<keyword evidence="5" id="KW-0336">GPI-anchor</keyword>
<accession>A0A9W9MG76</accession>
<feature type="domain" description="CFEM" evidence="11">
    <location>
        <begin position="1"/>
        <end position="84"/>
    </location>
</feature>
<comment type="caution">
    <text evidence="12">The sequence shown here is derived from an EMBL/GenBank/DDBJ whole genome shotgun (WGS) entry which is preliminary data.</text>
</comment>
<evidence type="ECO:0000256" key="2">
    <source>
        <dbReference type="ARBA" id="ARBA00004613"/>
    </source>
</evidence>
<evidence type="ECO:0000313" key="12">
    <source>
        <dbReference type="EMBL" id="KAJ5200712.1"/>
    </source>
</evidence>
<dbReference type="GO" id="GO:0046872">
    <property type="term" value="F:metal ion binding"/>
    <property type="evidence" value="ECO:0007669"/>
    <property type="project" value="UniProtKB-UniRule"/>
</dbReference>
<dbReference type="GO" id="GO:0098552">
    <property type="term" value="C:side of membrane"/>
    <property type="evidence" value="ECO:0007669"/>
    <property type="project" value="UniProtKB-KW"/>
</dbReference>
<feature type="binding site" description="axial binding residue" evidence="9">
    <location>
        <position position="42"/>
    </location>
    <ligand>
        <name>heme</name>
        <dbReference type="ChEBI" id="CHEBI:30413"/>
    </ligand>
    <ligandPart>
        <name>Fe</name>
        <dbReference type="ChEBI" id="CHEBI:18248"/>
    </ligandPart>
</feature>
<proteinExistence type="inferred from homology"/>
<evidence type="ECO:0000259" key="11">
    <source>
        <dbReference type="PROSITE" id="PS52012"/>
    </source>
</evidence>
<evidence type="ECO:0000256" key="7">
    <source>
        <dbReference type="ARBA" id="ARBA00023157"/>
    </source>
</evidence>
<evidence type="ECO:0000256" key="4">
    <source>
        <dbReference type="ARBA" id="ARBA00022525"/>
    </source>
</evidence>
<sequence length="84" mass="9111">MKLTVVVLTFATLAHTLVKELPGCAFACLDTMTKITNCIKNDWSCLCLHQEMIETAGASCADEKCGPSFAEKAFLPAVKKICQN</sequence>
<keyword evidence="9" id="KW-0408">Iron</keyword>
<evidence type="ECO:0000313" key="13">
    <source>
        <dbReference type="Proteomes" id="UP001150879"/>
    </source>
</evidence>
<evidence type="ECO:0000256" key="8">
    <source>
        <dbReference type="ARBA" id="ARBA00023288"/>
    </source>
</evidence>
<organism evidence="12 13">
    <name type="scientific">Penicillium cf. griseofulvum</name>
    <dbReference type="NCBI Taxonomy" id="2972120"/>
    <lineage>
        <taxon>Eukaryota</taxon>
        <taxon>Fungi</taxon>
        <taxon>Dikarya</taxon>
        <taxon>Ascomycota</taxon>
        <taxon>Pezizomycotina</taxon>
        <taxon>Eurotiomycetes</taxon>
        <taxon>Eurotiomycetidae</taxon>
        <taxon>Eurotiales</taxon>
        <taxon>Aspergillaceae</taxon>
        <taxon>Penicillium</taxon>
    </lineage>
</organism>
<keyword evidence="4" id="KW-0964">Secreted</keyword>
<dbReference type="Pfam" id="PF05730">
    <property type="entry name" value="CFEM"/>
    <property type="match status" value="1"/>
</dbReference>
<dbReference type="Proteomes" id="UP001150879">
    <property type="component" value="Unassembled WGS sequence"/>
</dbReference>
<keyword evidence="13" id="KW-1185">Reference proteome</keyword>
<keyword evidence="5" id="KW-0472">Membrane</keyword>
<dbReference type="AlphaFoldDB" id="A0A9W9MG76"/>
<keyword evidence="5" id="KW-0325">Glycoprotein</keyword>
<feature type="disulfide bond" evidence="9">
    <location>
        <begin position="38"/>
        <end position="45"/>
    </location>
</feature>
<name>A0A9W9MG76_9EURO</name>
<evidence type="ECO:0000256" key="5">
    <source>
        <dbReference type="ARBA" id="ARBA00022622"/>
    </source>
</evidence>
<feature type="signal peptide" evidence="10">
    <location>
        <begin position="1"/>
        <end position="16"/>
    </location>
</feature>
<protein>
    <recommendedName>
        <fullName evidence="11">CFEM domain-containing protein</fullName>
    </recommendedName>
</protein>
<evidence type="ECO:0000256" key="1">
    <source>
        <dbReference type="ARBA" id="ARBA00004589"/>
    </source>
</evidence>
<evidence type="ECO:0000256" key="3">
    <source>
        <dbReference type="ARBA" id="ARBA00010031"/>
    </source>
</evidence>
<keyword evidence="9" id="KW-0479">Metal-binding</keyword>
<comment type="subcellular location">
    <subcellularLocation>
        <location evidence="1">Membrane</location>
        <topology evidence="1">Lipid-anchor</topology>
        <topology evidence="1">GPI-anchor</topology>
    </subcellularLocation>
    <subcellularLocation>
        <location evidence="2">Secreted</location>
    </subcellularLocation>
</comment>
<dbReference type="GO" id="GO:0005576">
    <property type="term" value="C:extracellular region"/>
    <property type="evidence" value="ECO:0007669"/>
    <property type="project" value="UniProtKB-SubCell"/>
</dbReference>
<keyword evidence="9" id="KW-0349">Heme</keyword>
<comment type="similarity">
    <text evidence="3">Belongs to the RBT5 family.</text>
</comment>
<dbReference type="EMBL" id="JAPQKP010000003">
    <property type="protein sequence ID" value="KAJ5200712.1"/>
    <property type="molecule type" value="Genomic_DNA"/>
</dbReference>
<evidence type="ECO:0000256" key="10">
    <source>
        <dbReference type="SAM" id="SignalP"/>
    </source>
</evidence>
<feature type="chain" id="PRO_5040837340" description="CFEM domain-containing protein" evidence="10">
    <location>
        <begin position="17"/>
        <end position="84"/>
    </location>
</feature>
<keyword evidence="7 9" id="KW-1015">Disulfide bond</keyword>
<keyword evidence="8" id="KW-0449">Lipoprotein</keyword>
<dbReference type="SMART" id="SM00747">
    <property type="entry name" value="CFEM"/>
    <property type="match status" value="1"/>
</dbReference>